<evidence type="ECO:0000256" key="7">
    <source>
        <dbReference type="ARBA" id="ARBA00023098"/>
    </source>
</evidence>
<protein>
    <submittedName>
        <fullName evidence="10">Iron-containing alcohol dehydrogenase</fullName>
    </submittedName>
</protein>
<dbReference type="SUPFAM" id="SSF56796">
    <property type="entry name" value="Dehydroquinate synthase-like"/>
    <property type="match status" value="1"/>
</dbReference>
<evidence type="ECO:0000313" key="10">
    <source>
        <dbReference type="EMBL" id="QOD37922.1"/>
    </source>
</evidence>
<dbReference type="PANTHER" id="PTHR43616:SF5">
    <property type="entry name" value="GLYCEROL DEHYDROGENASE 1"/>
    <property type="match status" value="1"/>
</dbReference>
<reference evidence="10 11" key="1">
    <citation type="submission" date="2020-09" db="EMBL/GenBank/DDBJ databases">
        <title>An Earliest Endosymbiont, Wolbachia massiliensis sp. nov., Strain PL13 From the Bed Bug (Cimex hemipterius), Type strain of a New supergroup T.</title>
        <authorList>
            <person name="Laidoudi Y."/>
            <person name="Levasseur A."/>
            <person name="Medkour H."/>
            <person name="Maaloum M."/>
            <person name="BenKhedher M."/>
            <person name="Sambou M."/>
            <person name="Bassene H."/>
            <person name="Davoust B."/>
            <person name="Fenollar F."/>
            <person name="Raoult D."/>
            <person name="Mediannikov O."/>
        </authorList>
    </citation>
    <scope>NUCLEOTIDE SEQUENCE [LARGE SCALE GENOMIC DNA]</scope>
    <source>
        <strain evidence="10 11">PL13</strain>
    </source>
</reference>
<keyword evidence="11" id="KW-1185">Reference proteome</keyword>
<keyword evidence="4" id="KW-0521">NADP</keyword>
<sequence length="457" mass="51575">MYYLKQILHQAKLSFIREIIVDHQLIDNIYEICMQYGNDIFLVADENTAKFLNQNVFNKISHLIIPAPLVIPARDAHLYENCDSTLPEGCHPSAQTLGSSKVDCKQHTIQHFRSKNWIPVPGTGMTSNASLETVNLVRNKAKDSDLIVALGSGTVNDICKYASYLEKKDYISFPTAASMNGYSSANASILVDGYKKSFEAHLPKGIYIDTDIIANAPLRLTLSGFTDFICRSTVQADWLLSHLLLGTEYNELPFTLVRDLEQTLLREYMQLTQKSTDVILLLMEALLVSGFGMVISKGSYSASQGEHMIAHAMELVTKDYLSLHGEKVAVTAITMANLQEKILSIQNPIIKPTTLNVEHVFDNSEFIKILEQKQIMQQKIGGIIYKEWNNISSLIKQNLLPAKQLQKMFEDLSIPHLPEHLSWNKEQYCKVVDLAFATRDRFTFLDLAHCIEESKIL</sequence>
<evidence type="ECO:0000256" key="5">
    <source>
        <dbReference type="ARBA" id="ARBA00023002"/>
    </source>
</evidence>
<evidence type="ECO:0000256" key="9">
    <source>
        <dbReference type="ARBA" id="ARBA00023264"/>
    </source>
</evidence>
<dbReference type="Gene3D" id="1.20.1090.10">
    <property type="entry name" value="Dehydroquinate synthase-like - alpha domain"/>
    <property type="match status" value="1"/>
</dbReference>
<keyword evidence="9" id="KW-1208">Phospholipid metabolism</keyword>
<dbReference type="InterPro" id="IPR032837">
    <property type="entry name" value="G1PDH"/>
</dbReference>
<dbReference type="GO" id="GO:0016614">
    <property type="term" value="F:oxidoreductase activity, acting on CH-OH group of donors"/>
    <property type="evidence" value="ECO:0007669"/>
    <property type="project" value="InterPro"/>
</dbReference>
<dbReference type="Pfam" id="PF13685">
    <property type="entry name" value="Fe-ADH_2"/>
    <property type="match status" value="1"/>
</dbReference>
<dbReference type="RefSeq" id="WP_191110752.1">
    <property type="nucleotide sequence ID" value="NZ_CP061738.1"/>
</dbReference>
<name>A0A7L7YKZ0_9RICK</name>
<accession>A0A7L7YKZ0</accession>
<evidence type="ECO:0000256" key="4">
    <source>
        <dbReference type="ARBA" id="ARBA00022857"/>
    </source>
</evidence>
<dbReference type="Gene3D" id="3.40.50.1970">
    <property type="match status" value="1"/>
</dbReference>
<keyword evidence="2" id="KW-0444">Lipid biosynthesis</keyword>
<dbReference type="EMBL" id="CP061738">
    <property type="protein sequence ID" value="QOD37922.1"/>
    <property type="molecule type" value="Genomic_DNA"/>
</dbReference>
<keyword evidence="7" id="KW-0443">Lipid metabolism</keyword>
<evidence type="ECO:0000256" key="3">
    <source>
        <dbReference type="ARBA" id="ARBA00022723"/>
    </source>
</evidence>
<keyword evidence="5" id="KW-0560">Oxidoreductase</keyword>
<dbReference type="GO" id="GO:0046872">
    <property type="term" value="F:metal ion binding"/>
    <property type="evidence" value="ECO:0007669"/>
    <property type="project" value="UniProtKB-KW"/>
</dbReference>
<evidence type="ECO:0000256" key="1">
    <source>
        <dbReference type="ARBA" id="ARBA00022490"/>
    </source>
</evidence>
<dbReference type="InterPro" id="IPR016205">
    <property type="entry name" value="Glycerol_DH"/>
</dbReference>
<keyword evidence="3" id="KW-0479">Metal-binding</keyword>
<evidence type="ECO:0000256" key="2">
    <source>
        <dbReference type="ARBA" id="ARBA00022516"/>
    </source>
</evidence>
<dbReference type="GO" id="GO:0008654">
    <property type="term" value="P:phospholipid biosynthetic process"/>
    <property type="evidence" value="ECO:0007669"/>
    <property type="project" value="UniProtKB-KW"/>
</dbReference>
<dbReference type="KEGG" id="wms:ID128_03625"/>
<proteinExistence type="predicted"/>
<dbReference type="AlphaFoldDB" id="A0A7L7YKZ0"/>
<dbReference type="PANTHER" id="PTHR43616">
    <property type="entry name" value="GLYCEROL DEHYDROGENASE"/>
    <property type="match status" value="1"/>
</dbReference>
<dbReference type="GO" id="GO:0005829">
    <property type="term" value="C:cytosol"/>
    <property type="evidence" value="ECO:0007669"/>
    <property type="project" value="TreeGrafter"/>
</dbReference>
<evidence type="ECO:0000313" key="11">
    <source>
        <dbReference type="Proteomes" id="UP000516514"/>
    </source>
</evidence>
<keyword evidence="8" id="KW-0594">Phospholipid biosynthesis</keyword>
<keyword evidence="6" id="KW-0520">NAD</keyword>
<dbReference type="Proteomes" id="UP000516514">
    <property type="component" value="Chromosome"/>
</dbReference>
<organism evidence="10 11">
    <name type="scientific">Candidatus Wolbachia massiliensis</name>
    <dbReference type="NCBI Taxonomy" id="1845000"/>
    <lineage>
        <taxon>Bacteria</taxon>
        <taxon>Pseudomonadati</taxon>
        <taxon>Pseudomonadota</taxon>
        <taxon>Alphaproteobacteria</taxon>
        <taxon>Rickettsiales</taxon>
        <taxon>Anaplasmataceae</taxon>
        <taxon>Wolbachieae</taxon>
        <taxon>Wolbachia</taxon>
    </lineage>
</organism>
<keyword evidence="1" id="KW-0963">Cytoplasm</keyword>
<evidence type="ECO:0000256" key="8">
    <source>
        <dbReference type="ARBA" id="ARBA00023209"/>
    </source>
</evidence>
<gene>
    <name evidence="10" type="ORF">ID128_03625</name>
</gene>
<evidence type="ECO:0000256" key="6">
    <source>
        <dbReference type="ARBA" id="ARBA00023027"/>
    </source>
</evidence>